<dbReference type="NCBIfam" id="NF010587">
    <property type="entry name" value="PRK13980.1"/>
    <property type="match status" value="1"/>
</dbReference>
<dbReference type="InterPro" id="IPR003694">
    <property type="entry name" value="NAD_synthase"/>
</dbReference>
<evidence type="ECO:0000256" key="2">
    <source>
        <dbReference type="ARBA" id="ARBA00022598"/>
    </source>
</evidence>
<dbReference type="Pfam" id="PF02540">
    <property type="entry name" value="NAD_synthase"/>
    <property type="match status" value="1"/>
</dbReference>
<dbReference type="NCBIfam" id="TIGR00552">
    <property type="entry name" value="nadE"/>
    <property type="match status" value="1"/>
</dbReference>
<dbReference type="HOGENOM" id="CLU_059327_1_1_2"/>
<organism evidence="9 10">
    <name type="scientific">Natronococcus occultus SP4</name>
    <dbReference type="NCBI Taxonomy" id="694430"/>
    <lineage>
        <taxon>Archaea</taxon>
        <taxon>Methanobacteriati</taxon>
        <taxon>Methanobacteriota</taxon>
        <taxon>Stenosarchaea group</taxon>
        <taxon>Halobacteria</taxon>
        <taxon>Halobacteriales</taxon>
        <taxon>Natrialbaceae</taxon>
        <taxon>Natronococcus</taxon>
    </lineage>
</organism>
<dbReference type="PANTHER" id="PTHR23090">
    <property type="entry name" value="NH 3 /GLUTAMINE-DEPENDENT NAD + SYNTHETASE"/>
    <property type="match status" value="1"/>
</dbReference>
<sequence length="284" mass="31101">MEDLYEQTQDEISPVDLRFSEDEMEAQVDHLTDFIRERVDAMGADGAEIALSGGIDSTATAYLAVEALGAENVHGVLLPKEVNEEANMSDAERVAEELGIDYEVIGIDSVMEEVLAQGDAQTENPSEDEWEGRYVGNTSARVRMTLIYLLANRENRIVLGTGNRAELATGYVTKYGDGGVDCNPLANLYKQQVRQVAAHLGVDESVVQKTPTGGMVDYDTDEEEMGMSYDTLDAVLAFYVDGNLPASVTARLTDTSVEAVERIQEFHEESAHKRTPPATPEPLF</sequence>
<dbReference type="GO" id="GO:0008795">
    <property type="term" value="F:NAD+ synthase activity"/>
    <property type="evidence" value="ECO:0007669"/>
    <property type="project" value="UniProtKB-EC"/>
</dbReference>
<accession>L0JUI0</accession>
<dbReference type="STRING" id="694430.Natoc_0544"/>
<comment type="catalytic activity">
    <reaction evidence="7">
        <text>deamido-NAD(+) + NH4(+) + ATP = AMP + diphosphate + NAD(+) + H(+)</text>
        <dbReference type="Rhea" id="RHEA:21188"/>
        <dbReference type="ChEBI" id="CHEBI:15378"/>
        <dbReference type="ChEBI" id="CHEBI:28938"/>
        <dbReference type="ChEBI" id="CHEBI:30616"/>
        <dbReference type="ChEBI" id="CHEBI:33019"/>
        <dbReference type="ChEBI" id="CHEBI:57540"/>
        <dbReference type="ChEBI" id="CHEBI:58437"/>
        <dbReference type="ChEBI" id="CHEBI:456215"/>
        <dbReference type="EC" id="6.3.1.5"/>
    </reaction>
</comment>
<keyword evidence="5 6" id="KW-0520">NAD</keyword>
<dbReference type="OrthoDB" id="39312at2157"/>
<dbReference type="GO" id="GO:0003952">
    <property type="term" value="F:NAD+ synthase (glutamine-hydrolyzing) activity"/>
    <property type="evidence" value="ECO:0007669"/>
    <property type="project" value="InterPro"/>
</dbReference>
<keyword evidence="2 6" id="KW-0436">Ligase</keyword>
<evidence type="ECO:0000256" key="4">
    <source>
        <dbReference type="ARBA" id="ARBA00022840"/>
    </source>
</evidence>
<dbReference type="eggNOG" id="arCOG00069">
    <property type="taxonomic scope" value="Archaea"/>
</dbReference>
<dbReference type="PANTHER" id="PTHR23090:SF9">
    <property type="entry name" value="GLUTAMINE-DEPENDENT NAD(+) SYNTHETASE"/>
    <property type="match status" value="1"/>
</dbReference>
<protein>
    <recommendedName>
        <fullName evidence="7">NH(3)-dependent NAD(+) synthetase</fullName>
        <ecNumber evidence="7">6.3.1.5</ecNumber>
    </recommendedName>
</protein>
<dbReference type="GO" id="GO:0005524">
    <property type="term" value="F:ATP binding"/>
    <property type="evidence" value="ECO:0007669"/>
    <property type="project" value="UniProtKB-KW"/>
</dbReference>
<evidence type="ECO:0000256" key="7">
    <source>
        <dbReference type="RuleBase" id="RU003812"/>
    </source>
</evidence>
<evidence type="ECO:0000313" key="10">
    <source>
        <dbReference type="Proteomes" id="UP000010878"/>
    </source>
</evidence>
<dbReference type="InterPro" id="IPR022310">
    <property type="entry name" value="NAD/GMP_synthase"/>
</dbReference>
<dbReference type="EC" id="6.3.1.5" evidence="7"/>
<evidence type="ECO:0000259" key="8">
    <source>
        <dbReference type="Pfam" id="PF02540"/>
    </source>
</evidence>
<dbReference type="SUPFAM" id="SSF52402">
    <property type="entry name" value="Adenine nucleotide alpha hydrolases-like"/>
    <property type="match status" value="1"/>
</dbReference>
<keyword evidence="3 6" id="KW-0547">Nucleotide-binding</keyword>
<dbReference type="CDD" id="cd00553">
    <property type="entry name" value="NAD_synthase"/>
    <property type="match status" value="1"/>
</dbReference>
<comment type="pathway">
    <text evidence="1">Cofactor biosynthesis; NAD(+) biosynthesis.</text>
</comment>
<reference evidence="9 10" key="1">
    <citation type="submission" date="2012-11" db="EMBL/GenBank/DDBJ databases">
        <title>FINISHED of Natronococcus occultus SP4, DSM 3396.</title>
        <authorList>
            <consortium name="DOE Joint Genome Institute"/>
            <person name="Eisen J."/>
            <person name="Huntemann M."/>
            <person name="Wei C.-L."/>
            <person name="Han J."/>
            <person name="Detter J.C."/>
            <person name="Han C."/>
            <person name="Tapia R."/>
            <person name="Chen A."/>
            <person name="Kyrpides N."/>
            <person name="Mavromatis K."/>
            <person name="Markowitz V."/>
            <person name="Szeto E."/>
            <person name="Ivanova N."/>
            <person name="Mikhailova N."/>
            <person name="Ovchinnikova G."/>
            <person name="Pagani I."/>
            <person name="Pati A."/>
            <person name="Goodwin L."/>
            <person name="Nordberg H.P."/>
            <person name="Cantor M.N."/>
            <person name="Hua S.X."/>
            <person name="Woyke T."/>
            <person name="Eisen J."/>
            <person name="Klenk H.-P."/>
            <person name="Klenk H.-P."/>
        </authorList>
    </citation>
    <scope>NUCLEOTIDE SEQUENCE [LARGE SCALE GENOMIC DNA]</scope>
    <source>
        <strain evidence="9 10">SP4</strain>
    </source>
</reference>
<dbReference type="EMBL" id="CP003929">
    <property type="protein sequence ID" value="AGB36406.1"/>
    <property type="molecule type" value="Genomic_DNA"/>
</dbReference>
<keyword evidence="10" id="KW-1185">Reference proteome</keyword>
<evidence type="ECO:0000313" key="9">
    <source>
        <dbReference type="EMBL" id="AGB36406.1"/>
    </source>
</evidence>
<proteinExistence type="inferred from homology"/>
<evidence type="ECO:0000256" key="1">
    <source>
        <dbReference type="ARBA" id="ARBA00004790"/>
    </source>
</evidence>
<dbReference type="InterPro" id="IPR014729">
    <property type="entry name" value="Rossmann-like_a/b/a_fold"/>
</dbReference>
<dbReference type="RefSeq" id="WP_015319861.1">
    <property type="nucleotide sequence ID" value="NC_019974.1"/>
</dbReference>
<dbReference type="Gene3D" id="3.40.50.620">
    <property type="entry name" value="HUPs"/>
    <property type="match status" value="1"/>
</dbReference>
<name>L0JUI0_9EURY</name>
<dbReference type="KEGG" id="nou:Natoc_0544"/>
<evidence type="ECO:0000256" key="3">
    <source>
        <dbReference type="ARBA" id="ARBA00022741"/>
    </source>
</evidence>
<evidence type="ECO:0000256" key="5">
    <source>
        <dbReference type="ARBA" id="ARBA00023027"/>
    </source>
</evidence>
<dbReference type="GO" id="GO:0005737">
    <property type="term" value="C:cytoplasm"/>
    <property type="evidence" value="ECO:0007669"/>
    <property type="project" value="InterPro"/>
</dbReference>
<feature type="domain" description="NAD/GMP synthase" evidence="8">
    <location>
        <begin position="28"/>
        <end position="277"/>
    </location>
</feature>
<dbReference type="GO" id="GO:0004359">
    <property type="term" value="F:glutaminase activity"/>
    <property type="evidence" value="ECO:0007669"/>
    <property type="project" value="InterPro"/>
</dbReference>
<gene>
    <name evidence="9" type="ORF">Natoc_0544</name>
</gene>
<dbReference type="UniPathway" id="UPA00253">
    <property type="reaction ID" value="UER00333"/>
</dbReference>
<dbReference type="GeneID" id="14405572"/>
<dbReference type="Proteomes" id="UP000010878">
    <property type="component" value="Chromosome"/>
</dbReference>
<keyword evidence="4 6" id="KW-0067">ATP-binding</keyword>
<dbReference type="AlphaFoldDB" id="L0JUI0"/>
<comment type="similarity">
    <text evidence="6">Belongs to the NAD synthetase family.</text>
</comment>
<dbReference type="GO" id="GO:0009435">
    <property type="term" value="P:NAD+ biosynthetic process"/>
    <property type="evidence" value="ECO:0007669"/>
    <property type="project" value="UniProtKB-UniPathway"/>
</dbReference>
<evidence type="ECO:0000256" key="6">
    <source>
        <dbReference type="RuleBase" id="RU003811"/>
    </source>
</evidence>